<evidence type="ECO:0000313" key="2">
    <source>
        <dbReference type="Proteomes" id="UP000324222"/>
    </source>
</evidence>
<reference evidence="1 2" key="1">
    <citation type="submission" date="2019-05" db="EMBL/GenBank/DDBJ databases">
        <title>Another draft genome of Portunus trituberculatus and its Hox gene families provides insights of decapod evolution.</title>
        <authorList>
            <person name="Jeong J.-H."/>
            <person name="Song I."/>
            <person name="Kim S."/>
            <person name="Choi T."/>
            <person name="Kim D."/>
            <person name="Ryu S."/>
            <person name="Kim W."/>
        </authorList>
    </citation>
    <scope>NUCLEOTIDE SEQUENCE [LARGE SCALE GENOMIC DNA]</scope>
    <source>
        <tissue evidence="1">Muscle</tissue>
    </source>
</reference>
<proteinExistence type="predicted"/>
<protein>
    <submittedName>
        <fullName evidence="1">Uncharacterized protein</fullName>
    </submittedName>
</protein>
<organism evidence="1 2">
    <name type="scientific">Portunus trituberculatus</name>
    <name type="common">Swimming crab</name>
    <name type="synonym">Neptunus trituberculatus</name>
    <dbReference type="NCBI Taxonomy" id="210409"/>
    <lineage>
        <taxon>Eukaryota</taxon>
        <taxon>Metazoa</taxon>
        <taxon>Ecdysozoa</taxon>
        <taxon>Arthropoda</taxon>
        <taxon>Crustacea</taxon>
        <taxon>Multicrustacea</taxon>
        <taxon>Malacostraca</taxon>
        <taxon>Eumalacostraca</taxon>
        <taxon>Eucarida</taxon>
        <taxon>Decapoda</taxon>
        <taxon>Pleocyemata</taxon>
        <taxon>Brachyura</taxon>
        <taxon>Eubrachyura</taxon>
        <taxon>Portunoidea</taxon>
        <taxon>Portunidae</taxon>
        <taxon>Portuninae</taxon>
        <taxon>Portunus</taxon>
    </lineage>
</organism>
<evidence type="ECO:0000313" key="1">
    <source>
        <dbReference type="EMBL" id="MPC27153.1"/>
    </source>
</evidence>
<comment type="caution">
    <text evidence="1">The sequence shown here is derived from an EMBL/GenBank/DDBJ whole genome shotgun (WGS) entry which is preliminary data.</text>
</comment>
<gene>
    <name evidence="1" type="ORF">E2C01_020317</name>
</gene>
<keyword evidence="2" id="KW-1185">Reference proteome</keyword>
<accession>A0A5B7E1N8</accession>
<dbReference type="AlphaFoldDB" id="A0A5B7E1N8"/>
<dbReference type="Proteomes" id="UP000324222">
    <property type="component" value="Unassembled WGS sequence"/>
</dbReference>
<name>A0A5B7E1N8_PORTR</name>
<sequence>MQKNVVFLKTAAGLGMCTGIWYIELPVLPNRTVTVARRKRGELCIQLNVQLFDYHIFSPLISLWC</sequence>
<dbReference type="EMBL" id="VSRR010001700">
    <property type="protein sequence ID" value="MPC27153.1"/>
    <property type="molecule type" value="Genomic_DNA"/>
</dbReference>